<sequence length="174" mass="18782">MSYSETARKDAEHLRLLSIFYYVMAALTGFFGLFFLIYVFIGGVMAVGGAASGGDDSAPMMFFGFIFAIFGLGLVAVQLASAGLLYFTGRSLVARKRYVFCMVIAGLNCLSFPLGTALGVFTFIVLLRPSVKELFEPGGADPVRREVDELFHAVAGPHAEAGAKALLRLAELYR</sequence>
<name>X0YBS8_9ZZZZ</name>
<feature type="transmembrane region" description="Helical" evidence="1">
    <location>
        <begin position="99"/>
        <end position="127"/>
    </location>
</feature>
<keyword evidence="1" id="KW-0812">Transmembrane</keyword>
<dbReference type="EMBL" id="BARS01054012">
    <property type="protein sequence ID" value="GAG44742.1"/>
    <property type="molecule type" value="Genomic_DNA"/>
</dbReference>
<feature type="non-terminal residue" evidence="2">
    <location>
        <position position="174"/>
    </location>
</feature>
<accession>X0YBS8</accession>
<keyword evidence="1" id="KW-1133">Transmembrane helix</keyword>
<protein>
    <submittedName>
        <fullName evidence="2">Uncharacterized protein</fullName>
    </submittedName>
</protein>
<feature type="transmembrane region" description="Helical" evidence="1">
    <location>
        <begin position="20"/>
        <end position="41"/>
    </location>
</feature>
<keyword evidence="1" id="KW-0472">Membrane</keyword>
<proteinExistence type="predicted"/>
<comment type="caution">
    <text evidence="2">The sequence shown here is derived from an EMBL/GenBank/DDBJ whole genome shotgun (WGS) entry which is preliminary data.</text>
</comment>
<reference evidence="2" key="1">
    <citation type="journal article" date="2014" name="Front. Microbiol.">
        <title>High frequency of phylogenetically diverse reductive dehalogenase-homologous genes in deep subseafloor sedimentary metagenomes.</title>
        <authorList>
            <person name="Kawai M."/>
            <person name="Futagami T."/>
            <person name="Toyoda A."/>
            <person name="Takaki Y."/>
            <person name="Nishi S."/>
            <person name="Hori S."/>
            <person name="Arai W."/>
            <person name="Tsubouchi T."/>
            <person name="Morono Y."/>
            <person name="Uchiyama I."/>
            <person name="Ito T."/>
            <person name="Fujiyama A."/>
            <person name="Inagaki F."/>
            <person name="Takami H."/>
        </authorList>
    </citation>
    <scope>NUCLEOTIDE SEQUENCE</scope>
    <source>
        <strain evidence="2">Expedition CK06-06</strain>
    </source>
</reference>
<evidence type="ECO:0000256" key="1">
    <source>
        <dbReference type="SAM" id="Phobius"/>
    </source>
</evidence>
<dbReference type="AlphaFoldDB" id="X0YBS8"/>
<gene>
    <name evidence="2" type="ORF">S01H1_80042</name>
</gene>
<feature type="transmembrane region" description="Helical" evidence="1">
    <location>
        <begin position="61"/>
        <end position="87"/>
    </location>
</feature>
<organism evidence="2">
    <name type="scientific">marine sediment metagenome</name>
    <dbReference type="NCBI Taxonomy" id="412755"/>
    <lineage>
        <taxon>unclassified sequences</taxon>
        <taxon>metagenomes</taxon>
        <taxon>ecological metagenomes</taxon>
    </lineage>
</organism>
<evidence type="ECO:0000313" key="2">
    <source>
        <dbReference type="EMBL" id="GAG44742.1"/>
    </source>
</evidence>